<evidence type="ECO:0000256" key="1">
    <source>
        <dbReference type="SAM" id="MobiDB-lite"/>
    </source>
</evidence>
<name>A0A7J0FFU2_9ERIC</name>
<evidence type="ECO:0000313" key="2">
    <source>
        <dbReference type="EMBL" id="GFY97525.1"/>
    </source>
</evidence>
<gene>
    <name evidence="2" type="ORF">Acr_12g0000660</name>
</gene>
<protein>
    <submittedName>
        <fullName evidence="2">Uncharacterized protein</fullName>
    </submittedName>
</protein>
<dbReference type="AlphaFoldDB" id="A0A7J0FFU2"/>
<proteinExistence type="predicted"/>
<evidence type="ECO:0000313" key="3">
    <source>
        <dbReference type="Proteomes" id="UP000585474"/>
    </source>
</evidence>
<dbReference type="EMBL" id="BJWL01000012">
    <property type="protein sequence ID" value="GFY97525.1"/>
    <property type="molecule type" value="Genomic_DNA"/>
</dbReference>
<feature type="compositionally biased region" description="Polar residues" evidence="1">
    <location>
        <begin position="1"/>
        <end position="11"/>
    </location>
</feature>
<reference evidence="2 3" key="1">
    <citation type="submission" date="2019-07" db="EMBL/GenBank/DDBJ databases">
        <title>De Novo Assembly of kiwifruit Actinidia rufa.</title>
        <authorList>
            <person name="Sugita-Konishi S."/>
            <person name="Sato K."/>
            <person name="Mori E."/>
            <person name="Abe Y."/>
            <person name="Kisaki G."/>
            <person name="Hamano K."/>
            <person name="Suezawa K."/>
            <person name="Otani M."/>
            <person name="Fukuda T."/>
            <person name="Manabe T."/>
            <person name="Gomi K."/>
            <person name="Tabuchi M."/>
            <person name="Akimitsu K."/>
            <person name="Kataoka I."/>
        </authorList>
    </citation>
    <scope>NUCLEOTIDE SEQUENCE [LARGE SCALE GENOMIC DNA]</scope>
    <source>
        <strain evidence="3">cv. Fuchu</strain>
    </source>
</reference>
<dbReference type="Proteomes" id="UP000585474">
    <property type="component" value="Unassembled WGS sequence"/>
</dbReference>
<sequence>MTNEVNQSTASPMEGSPTPEAPRREGDHSFNSPAAFLTGLRFSIHPTIRRGTKRHYSEDTPSNVKGWKSKFFGEGFDFCKQQFRCHHPDLAINLENMGLDLDLLDEEDPAKGGVMERRTKAMTTPFLLKNCALDNGDIHNGNQGALSYRNELALLTMATSTTAIKAPYHIIMNERS</sequence>
<comment type="caution">
    <text evidence="2">The sequence shown here is derived from an EMBL/GenBank/DDBJ whole genome shotgun (WGS) entry which is preliminary data.</text>
</comment>
<keyword evidence="3" id="KW-1185">Reference proteome</keyword>
<organism evidence="2 3">
    <name type="scientific">Actinidia rufa</name>
    <dbReference type="NCBI Taxonomy" id="165716"/>
    <lineage>
        <taxon>Eukaryota</taxon>
        <taxon>Viridiplantae</taxon>
        <taxon>Streptophyta</taxon>
        <taxon>Embryophyta</taxon>
        <taxon>Tracheophyta</taxon>
        <taxon>Spermatophyta</taxon>
        <taxon>Magnoliopsida</taxon>
        <taxon>eudicotyledons</taxon>
        <taxon>Gunneridae</taxon>
        <taxon>Pentapetalae</taxon>
        <taxon>asterids</taxon>
        <taxon>Ericales</taxon>
        <taxon>Actinidiaceae</taxon>
        <taxon>Actinidia</taxon>
    </lineage>
</organism>
<accession>A0A7J0FFU2</accession>
<feature type="region of interest" description="Disordered" evidence="1">
    <location>
        <begin position="1"/>
        <end position="30"/>
    </location>
</feature>